<feature type="chain" id="PRO_5008381135" evidence="2">
    <location>
        <begin position="20"/>
        <end position="647"/>
    </location>
</feature>
<sequence length="647" mass="72222">MCKMFRIALFLFFLNLCICESDKKLSNEIKEYENIHDVKHNLRYDFSSKNDSSQHKRNHLRIKDDIKNNYAESNTETVETVDIAADSNRKGIKNFADDGSTTSTRASAMHKHLNVLGQKGANPQSEPQLSKNNLKFEQHIWGNDSDTEETRVDELKAKEGGGEDNPEKRGQEETDQAERGKSKEQAESDNDRRDGVVKDGTKDIARDVEQKEQKEQNHEPGDVQIESRLSEPGQTLDGQQVQESVARDASLTTQEAGHTTESLEGKTVQRSEDLDSKQTSLPGTDAEKQDAQREGETPSPPLVNNNDQGTSSPPGHATKEIVSGRESEETSVLPGSPPRLEGESDSSVVLTTKPEEEASSPTSAEQPRPPEVDSHSKPAGLENADTQKEPVSGSVERPTAETKDEKAVETEEKQAEQTEEEPVAQTEDTLEAGPVDGKEGDEDIGRKTLEEAKRDGDPPVPPVHKPEQPMVQIQKGKKEEQNILEPVSLPNGETHNTVDVDEAITDEIEEEQKQEEDEEEDISEEEIQKLIQDDGMQEGERLKEGDDEEEEEDEIEKNEEENETNNPDKADESGHINKVKEGETKNEAPNDNNIHKSLTEEYKNDNDVKKVAEEVVKKVIDSVSSDTTVLNTLKGLENYMHQYFQYV</sequence>
<feature type="compositionally biased region" description="Polar residues" evidence="1">
    <location>
        <begin position="250"/>
        <end position="260"/>
    </location>
</feature>
<keyword evidence="3" id="KW-0477">Merozoite</keyword>
<accession>A0A1A8WUW9</accession>
<keyword evidence="2" id="KW-0732">Signal</keyword>
<gene>
    <name evidence="3" type="ORF">PMALA_046140</name>
</gene>
<feature type="compositionally biased region" description="Basic and acidic residues" evidence="1">
    <location>
        <begin position="148"/>
        <end position="221"/>
    </location>
</feature>
<feature type="compositionally biased region" description="Acidic residues" evidence="1">
    <location>
        <begin position="499"/>
        <end position="525"/>
    </location>
</feature>
<dbReference type="AlphaFoldDB" id="A0A1A8WUW9"/>
<dbReference type="Proteomes" id="UP000078597">
    <property type="component" value="Unassembled WGS sequence"/>
</dbReference>
<protein>
    <submittedName>
        <fullName evidence="3">Merozoite surface protein 3, putative</fullName>
    </submittedName>
</protein>
<dbReference type="InterPro" id="IPR010784">
    <property type="entry name" value="Merozoite_SPAM"/>
</dbReference>
<feature type="signal peptide" evidence="2">
    <location>
        <begin position="1"/>
        <end position="19"/>
    </location>
</feature>
<dbReference type="VEuPathDB" id="PlasmoDB:PmUG01_06021700"/>
<feature type="compositionally biased region" description="Basic and acidic residues" evidence="1">
    <location>
        <begin position="443"/>
        <end position="457"/>
    </location>
</feature>
<feature type="compositionally biased region" description="Polar residues" evidence="1">
    <location>
        <begin position="232"/>
        <end position="243"/>
    </location>
</feature>
<feature type="compositionally biased region" description="Basic and acidic residues" evidence="1">
    <location>
        <begin position="285"/>
        <end position="296"/>
    </location>
</feature>
<feature type="compositionally biased region" description="Basic and acidic residues" evidence="1">
    <location>
        <begin position="398"/>
        <end position="416"/>
    </location>
</feature>
<proteinExistence type="predicted"/>
<dbReference type="EMBL" id="FLQW01003170">
    <property type="protein sequence ID" value="SBS95131.1"/>
    <property type="molecule type" value="Genomic_DNA"/>
</dbReference>
<feature type="compositionally biased region" description="Acidic residues" evidence="1">
    <location>
        <begin position="545"/>
        <end position="563"/>
    </location>
</feature>
<feature type="compositionally biased region" description="Basic and acidic residues" evidence="1">
    <location>
        <begin position="566"/>
        <end position="607"/>
    </location>
</feature>
<evidence type="ECO:0000256" key="2">
    <source>
        <dbReference type="SAM" id="SignalP"/>
    </source>
</evidence>
<evidence type="ECO:0000313" key="4">
    <source>
        <dbReference type="Proteomes" id="UP000078597"/>
    </source>
</evidence>
<feature type="compositionally biased region" description="Basic and acidic residues" evidence="1">
    <location>
        <begin position="317"/>
        <end position="328"/>
    </location>
</feature>
<evidence type="ECO:0000313" key="3">
    <source>
        <dbReference type="EMBL" id="SBS95131.1"/>
    </source>
</evidence>
<dbReference type="Pfam" id="PF07133">
    <property type="entry name" value="Merozoite_SPAM"/>
    <property type="match status" value="1"/>
</dbReference>
<name>A0A1A8WUW9_PLAMA</name>
<reference evidence="4" key="1">
    <citation type="submission" date="2016-05" db="EMBL/GenBank/DDBJ databases">
        <authorList>
            <person name="Naeem Raeece"/>
        </authorList>
    </citation>
    <scope>NUCLEOTIDE SEQUENCE [LARGE SCALE GENOMIC DNA]</scope>
</reference>
<feature type="compositionally biased region" description="Basic and acidic residues" evidence="1">
    <location>
        <begin position="261"/>
        <end position="276"/>
    </location>
</feature>
<feature type="compositionally biased region" description="Basic and acidic residues" evidence="1">
    <location>
        <begin position="526"/>
        <end position="544"/>
    </location>
</feature>
<feature type="compositionally biased region" description="Polar residues" evidence="1">
    <location>
        <begin position="302"/>
        <end position="313"/>
    </location>
</feature>
<organism evidence="3 4">
    <name type="scientific">Plasmodium malariae</name>
    <dbReference type="NCBI Taxonomy" id="5858"/>
    <lineage>
        <taxon>Eukaryota</taxon>
        <taxon>Sar</taxon>
        <taxon>Alveolata</taxon>
        <taxon>Apicomplexa</taxon>
        <taxon>Aconoidasida</taxon>
        <taxon>Haemosporida</taxon>
        <taxon>Plasmodiidae</taxon>
        <taxon>Plasmodium</taxon>
        <taxon>Plasmodium (Plasmodium)</taxon>
    </lineage>
</organism>
<feature type="region of interest" description="Disordered" evidence="1">
    <location>
        <begin position="141"/>
        <end position="607"/>
    </location>
</feature>
<evidence type="ECO:0000256" key="1">
    <source>
        <dbReference type="SAM" id="MobiDB-lite"/>
    </source>
</evidence>